<feature type="transmembrane region" description="Helical" evidence="1">
    <location>
        <begin position="65"/>
        <end position="83"/>
    </location>
</feature>
<keyword evidence="3" id="KW-1185">Reference proteome</keyword>
<evidence type="ECO:0000313" key="2">
    <source>
        <dbReference type="EMBL" id="VDN48912.1"/>
    </source>
</evidence>
<evidence type="ECO:0000313" key="3">
    <source>
        <dbReference type="Proteomes" id="UP000279029"/>
    </source>
</evidence>
<feature type="transmembrane region" description="Helical" evidence="1">
    <location>
        <begin position="169"/>
        <end position="191"/>
    </location>
</feature>
<evidence type="ECO:0008006" key="4">
    <source>
        <dbReference type="Google" id="ProtNLM"/>
    </source>
</evidence>
<dbReference type="Pfam" id="PF11361">
    <property type="entry name" value="DUF3159"/>
    <property type="match status" value="1"/>
</dbReference>
<dbReference type="EMBL" id="LR130778">
    <property type="protein sequence ID" value="VDN48912.1"/>
    <property type="molecule type" value="Genomic_DNA"/>
</dbReference>
<feature type="transmembrane region" description="Helical" evidence="1">
    <location>
        <begin position="142"/>
        <end position="163"/>
    </location>
</feature>
<feature type="transmembrane region" description="Helical" evidence="1">
    <location>
        <begin position="38"/>
        <end position="58"/>
    </location>
</feature>
<dbReference type="RefSeq" id="WP_125137977.1">
    <property type="nucleotide sequence ID" value="NZ_LR130778.1"/>
</dbReference>
<organism evidence="2 3">
    <name type="scientific">Petrocella atlantisensis</name>
    <dbReference type="NCBI Taxonomy" id="2173034"/>
    <lineage>
        <taxon>Bacteria</taxon>
        <taxon>Bacillati</taxon>
        <taxon>Bacillota</taxon>
        <taxon>Clostridia</taxon>
        <taxon>Lachnospirales</taxon>
        <taxon>Vallitaleaceae</taxon>
        <taxon>Petrocella</taxon>
    </lineage>
</organism>
<name>A0A3P7S2P6_9FIRM</name>
<feature type="transmembrane region" description="Helical" evidence="1">
    <location>
        <begin position="89"/>
        <end position="110"/>
    </location>
</feature>
<evidence type="ECO:0000256" key="1">
    <source>
        <dbReference type="SAM" id="Phobius"/>
    </source>
</evidence>
<dbReference type="KEGG" id="cbar:PATL70BA_3000"/>
<keyword evidence="1" id="KW-1133">Transmembrane helix</keyword>
<keyword evidence="1" id="KW-0812">Transmembrane</keyword>
<gene>
    <name evidence="2" type="ORF">PATL70BA_3000</name>
</gene>
<sequence>MIKLKELREELKTVLSGKTMDALLPPLLFVVLNSRFDLGMASLIAILSALMLSIYRLLSKQNWHYAFGGLFGVIMASGFSFVSGNASNYFLPGILSNVFFLVVSLVSLLVGKPIAAWASHLSRGWSLDWFWRVDVKPAYTNVTWIWSLFILGRVLILVLIYISDQTTQLFIWNTILGWPLTIGVLLISYIYGIWKLKRLGGPGIEEFTSGKLPPYQGQTRGF</sequence>
<reference evidence="2 3" key="1">
    <citation type="submission" date="2018-09" db="EMBL/GenBank/DDBJ databases">
        <authorList>
            <person name="Postec A."/>
        </authorList>
    </citation>
    <scope>NUCLEOTIDE SEQUENCE [LARGE SCALE GENOMIC DNA]</scope>
    <source>
        <strain evidence="2">70B-A</strain>
    </source>
</reference>
<dbReference type="OrthoDB" id="2110964at2"/>
<keyword evidence="1" id="KW-0472">Membrane</keyword>
<accession>A0A3P7S2P6</accession>
<dbReference type="InterPro" id="IPR016566">
    <property type="entry name" value="UCP010219"/>
</dbReference>
<dbReference type="AlphaFoldDB" id="A0A3P7S2P6"/>
<dbReference type="Proteomes" id="UP000279029">
    <property type="component" value="Chromosome"/>
</dbReference>
<proteinExistence type="predicted"/>
<protein>
    <recommendedName>
        <fullName evidence="4">DUF3159 domain-containing protein</fullName>
    </recommendedName>
</protein>